<comment type="similarity">
    <text evidence="1">Belongs to the UDP-glycosyltransferase family.</text>
</comment>
<dbReference type="PANTHER" id="PTHR48043">
    <property type="entry name" value="EG:EG0003.4 PROTEIN-RELATED"/>
    <property type="match status" value="1"/>
</dbReference>
<keyword evidence="4 6" id="KW-0808">Transferase</keyword>
<evidence type="ECO:0000313" key="7">
    <source>
        <dbReference type="Proteomes" id="UP001201812"/>
    </source>
</evidence>
<sequence length="437" mass="49457">MSVIQSKYKAKAIIKDKALIESLRAENFDAIFVEHLFPFGTALGQALGIRTHFLVNTCPLVEYVTNVFGIPLPTGYVPAVLDVDFSDQMTFWERAENSFQSWMSSRLFYEYFDATRDIFRRHWDPNFGDLIEYMRSTTPLVFVAVSEFMDFPRPIMPNVVYIGGLGIKSTSSSAKSSIPEPFSTEMTKGANGVVFVSFGSNVNSADLPDVVRRNLIDGLAAVHDYHVILKLEKEDTEGIAYAKTKRNIFVTSWAPQAQLLQHPRLKLFFTHGGYNSLLEVAQNGKPVLLIPFLYDQTRNAMLVQRNGWGHVFEKVSLTKGWKQLEKDLRMVLEDPRFAQGAERIQKLLASKPFSADEIFLRNVQFVLDNNGPLPELQSASARLSFIQQFNLDLILLVDGVCLLASAEFHIKKLDQSVVFTRRSPPLTDMRTRGFHSV</sequence>
<evidence type="ECO:0000256" key="4">
    <source>
        <dbReference type="ARBA" id="ARBA00022679"/>
    </source>
</evidence>
<evidence type="ECO:0000256" key="1">
    <source>
        <dbReference type="ARBA" id="ARBA00009995"/>
    </source>
</evidence>
<dbReference type="AlphaFoldDB" id="A0AAD4MZC1"/>
<comment type="caution">
    <text evidence="6">The sequence shown here is derived from an EMBL/GenBank/DDBJ whole genome shotgun (WGS) entry which is preliminary data.</text>
</comment>
<dbReference type="Gene3D" id="3.40.50.2000">
    <property type="entry name" value="Glycogen Phosphorylase B"/>
    <property type="match status" value="2"/>
</dbReference>
<dbReference type="InterPro" id="IPR002213">
    <property type="entry name" value="UDP_glucos_trans"/>
</dbReference>
<dbReference type="GO" id="GO:0015020">
    <property type="term" value="F:glucuronosyltransferase activity"/>
    <property type="evidence" value="ECO:0007669"/>
    <property type="project" value="UniProtKB-EC"/>
</dbReference>
<dbReference type="PANTHER" id="PTHR48043:SF143">
    <property type="entry name" value="UDP-GLUCURONOSYLTRANSFERASE"/>
    <property type="match status" value="1"/>
</dbReference>
<dbReference type="EC" id="2.4.1.17" evidence="2"/>
<evidence type="ECO:0000256" key="5">
    <source>
        <dbReference type="ARBA" id="ARBA00047475"/>
    </source>
</evidence>
<organism evidence="6 7">
    <name type="scientific">Ditylenchus destructor</name>
    <dbReference type="NCBI Taxonomy" id="166010"/>
    <lineage>
        <taxon>Eukaryota</taxon>
        <taxon>Metazoa</taxon>
        <taxon>Ecdysozoa</taxon>
        <taxon>Nematoda</taxon>
        <taxon>Chromadorea</taxon>
        <taxon>Rhabditida</taxon>
        <taxon>Tylenchina</taxon>
        <taxon>Tylenchomorpha</taxon>
        <taxon>Sphaerularioidea</taxon>
        <taxon>Anguinidae</taxon>
        <taxon>Anguininae</taxon>
        <taxon>Ditylenchus</taxon>
    </lineage>
</organism>
<dbReference type="CDD" id="cd03784">
    <property type="entry name" value="GT1_Gtf-like"/>
    <property type="match status" value="1"/>
</dbReference>
<evidence type="ECO:0000313" key="6">
    <source>
        <dbReference type="EMBL" id="KAI1710228.1"/>
    </source>
</evidence>
<dbReference type="EMBL" id="JAKKPZ010000027">
    <property type="protein sequence ID" value="KAI1710228.1"/>
    <property type="molecule type" value="Genomic_DNA"/>
</dbReference>
<dbReference type="SUPFAM" id="SSF53756">
    <property type="entry name" value="UDP-Glycosyltransferase/glycogen phosphorylase"/>
    <property type="match status" value="1"/>
</dbReference>
<keyword evidence="7" id="KW-1185">Reference proteome</keyword>
<proteinExistence type="inferred from homology"/>
<evidence type="ECO:0000256" key="3">
    <source>
        <dbReference type="ARBA" id="ARBA00022676"/>
    </source>
</evidence>
<name>A0AAD4MZC1_9BILA</name>
<reference evidence="6" key="1">
    <citation type="submission" date="2022-01" db="EMBL/GenBank/DDBJ databases">
        <title>Genome Sequence Resource for Two Populations of Ditylenchus destructor, the Migratory Endoparasitic Phytonematode.</title>
        <authorList>
            <person name="Zhang H."/>
            <person name="Lin R."/>
            <person name="Xie B."/>
        </authorList>
    </citation>
    <scope>NUCLEOTIDE SEQUENCE</scope>
    <source>
        <strain evidence="6">BazhouSP</strain>
    </source>
</reference>
<dbReference type="InterPro" id="IPR050271">
    <property type="entry name" value="UDP-glycosyltransferase"/>
</dbReference>
<dbReference type="FunFam" id="3.40.50.2000:FF:000021">
    <property type="entry name" value="UDP-glucuronosyltransferase"/>
    <property type="match status" value="1"/>
</dbReference>
<comment type="catalytic activity">
    <reaction evidence="5">
        <text>glucuronate acceptor + UDP-alpha-D-glucuronate = acceptor beta-D-glucuronoside + UDP + H(+)</text>
        <dbReference type="Rhea" id="RHEA:21032"/>
        <dbReference type="ChEBI" id="CHEBI:15378"/>
        <dbReference type="ChEBI" id="CHEBI:58052"/>
        <dbReference type="ChEBI" id="CHEBI:58223"/>
        <dbReference type="ChEBI" id="CHEBI:132367"/>
        <dbReference type="ChEBI" id="CHEBI:132368"/>
        <dbReference type="EC" id="2.4.1.17"/>
    </reaction>
</comment>
<dbReference type="Proteomes" id="UP001201812">
    <property type="component" value="Unassembled WGS sequence"/>
</dbReference>
<gene>
    <name evidence="6" type="ORF">DdX_10907</name>
</gene>
<protein>
    <recommendedName>
        <fullName evidence="2">glucuronosyltransferase</fullName>
        <ecNumber evidence="2">2.4.1.17</ecNumber>
    </recommendedName>
</protein>
<dbReference type="Pfam" id="PF00201">
    <property type="entry name" value="UDPGT"/>
    <property type="match status" value="1"/>
</dbReference>
<keyword evidence="3" id="KW-0328">Glycosyltransferase</keyword>
<accession>A0AAD4MZC1</accession>
<evidence type="ECO:0000256" key="2">
    <source>
        <dbReference type="ARBA" id="ARBA00012544"/>
    </source>
</evidence>